<accession>A0A918I2K3</accession>
<protein>
    <submittedName>
        <fullName evidence="1">Uncharacterized protein</fullName>
    </submittedName>
</protein>
<reference evidence="1" key="1">
    <citation type="journal article" date="2014" name="Int. J. Syst. Evol. Microbiol.">
        <title>Complete genome sequence of Corynebacterium casei LMG S-19264T (=DSM 44701T), isolated from a smear-ripened cheese.</title>
        <authorList>
            <consortium name="US DOE Joint Genome Institute (JGI-PGF)"/>
            <person name="Walter F."/>
            <person name="Albersmeier A."/>
            <person name="Kalinowski J."/>
            <person name="Ruckert C."/>
        </authorList>
    </citation>
    <scope>NUCLEOTIDE SEQUENCE</scope>
    <source>
        <strain evidence="1">JCM 4391</strain>
    </source>
</reference>
<keyword evidence="2" id="KW-1185">Reference proteome</keyword>
<dbReference type="EMBL" id="BMTP01000012">
    <property type="protein sequence ID" value="GGU52393.1"/>
    <property type="molecule type" value="Genomic_DNA"/>
</dbReference>
<dbReference type="Proteomes" id="UP000636661">
    <property type="component" value="Unassembled WGS sequence"/>
</dbReference>
<sequence length="126" mass="13630">MSQTTVITDIVNAEVDKLKREYARKEFQGVHSGSVRFGLFGNLVGAEVSAEQRIAVGKIDGGVCVSHTLVAVCTGFGCTDPLIEVSTRRLIFDCDHGDVTEASRQLAREHAQSHAETCRAMPRPTA</sequence>
<dbReference type="RefSeq" id="WP_189552907.1">
    <property type="nucleotide sequence ID" value="NZ_BMTP01000012.1"/>
</dbReference>
<comment type="caution">
    <text evidence="1">The sequence shown here is derived from an EMBL/GenBank/DDBJ whole genome shotgun (WGS) entry which is preliminary data.</text>
</comment>
<evidence type="ECO:0000313" key="1">
    <source>
        <dbReference type="EMBL" id="GGU52393.1"/>
    </source>
</evidence>
<organism evidence="1 2">
    <name type="scientific">Streptomyces lavendofoliae</name>
    <dbReference type="NCBI Taxonomy" id="67314"/>
    <lineage>
        <taxon>Bacteria</taxon>
        <taxon>Bacillati</taxon>
        <taxon>Actinomycetota</taxon>
        <taxon>Actinomycetes</taxon>
        <taxon>Kitasatosporales</taxon>
        <taxon>Streptomycetaceae</taxon>
        <taxon>Streptomyces</taxon>
    </lineage>
</organism>
<name>A0A918I2K3_9ACTN</name>
<evidence type="ECO:0000313" key="2">
    <source>
        <dbReference type="Proteomes" id="UP000636661"/>
    </source>
</evidence>
<dbReference type="AlphaFoldDB" id="A0A918I2K3"/>
<gene>
    <name evidence="1" type="ORF">GCM10010274_46640</name>
</gene>
<proteinExistence type="predicted"/>
<reference evidence="1" key="2">
    <citation type="submission" date="2020-09" db="EMBL/GenBank/DDBJ databases">
        <authorList>
            <person name="Sun Q."/>
            <person name="Ohkuma M."/>
        </authorList>
    </citation>
    <scope>NUCLEOTIDE SEQUENCE</scope>
    <source>
        <strain evidence="1">JCM 4391</strain>
    </source>
</reference>